<dbReference type="GO" id="GO:0007165">
    <property type="term" value="P:signal transduction"/>
    <property type="evidence" value="ECO:0007669"/>
    <property type="project" value="UniProtKB-KW"/>
</dbReference>
<dbReference type="InterPro" id="IPR051310">
    <property type="entry name" value="MCP_chemotaxis"/>
</dbReference>
<gene>
    <name evidence="7" type="ORF">CK503_05080</name>
</gene>
<dbReference type="Proteomes" id="UP000218831">
    <property type="component" value="Unassembled WGS sequence"/>
</dbReference>
<evidence type="ECO:0000313" key="7">
    <source>
        <dbReference type="EMBL" id="PAU94847.1"/>
    </source>
</evidence>
<evidence type="ECO:0000313" key="8">
    <source>
        <dbReference type="Proteomes" id="UP000218831"/>
    </source>
</evidence>
<dbReference type="PANTHER" id="PTHR43531:SF11">
    <property type="entry name" value="METHYL-ACCEPTING CHEMOTAXIS PROTEIN 3"/>
    <property type="match status" value="1"/>
</dbReference>
<evidence type="ECO:0000256" key="5">
    <source>
        <dbReference type="SAM" id="Phobius"/>
    </source>
</evidence>
<keyword evidence="4" id="KW-0175">Coiled coil</keyword>
<dbReference type="EMBL" id="NSKE01000003">
    <property type="protein sequence ID" value="PAU94847.1"/>
    <property type="molecule type" value="Genomic_DNA"/>
</dbReference>
<dbReference type="AlphaFoldDB" id="A0A2A2GD63"/>
<keyword evidence="1" id="KW-0145">Chemotaxis</keyword>
<keyword evidence="5" id="KW-1133">Transmembrane helix</keyword>
<comment type="caution">
    <text evidence="7">The sequence shown here is derived from an EMBL/GenBank/DDBJ whole genome shotgun (WGS) entry which is preliminary data.</text>
</comment>
<protein>
    <recommendedName>
        <fullName evidence="6">Methyl-accepting transducer domain-containing protein</fullName>
    </recommendedName>
</protein>
<keyword evidence="5" id="KW-0472">Membrane</keyword>
<feature type="transmembrane region" description="Helical" evidence="5">
    <location>
        <begin position="85"/>
        <end position="104"/>
    </location>
</feature>
<feature type="transmembrane region" description="Helical" evidence="5">
    <location>
        <begin position="61"/>
        <end position="78"/>
    </location>
</feature>
<feature type="domain" description="Methyl-accepting transducer" evidence="6">
    <location>
        <begin position="214"/>
        <end position="429"/>
    </location>
</feature>
<evidence type="ECO:0000256" key="1">
    <source>
        <dbReference type="ARBA" id="ARBA00022500"/>
    </source>
</evidence>
<reference evidence="7 8" key="1">
    <citation type="submission" date="2017-08" db="EMBL/GenBank/DDBJ databases">
        <title>Aliifodinibius alkalisoli sp. nov., isolated from saline alkaline soil.</title>
        <authorList>
            <person name="Liu D."/>
            <person name="Zhang G."/>
        </authorList>
    </citation>
    <scope>NUCLEOTIDE SEQUENCE [LARGE SCALE GENOMIC DNA]</scope>
    <source>
        <strain evidence="7 8">WN023</strain>
    </source>
</reference>
<name>A0A2A2GD63_9BACT</name>
<dbReference type="GO" id="GO:0004888">
    <property type="term" value="F:transmembrane signaling receptor activity"/>
    <property type="evidence" value="ECO:0007669"/>
    <property type="project" value="InterPro"/>
</dbReference>
<dbReference type="SMART" id="SM00283">
    <property type="entry name" value="MA"/>
    <property type="match status" value="1"/>
</dbReference>
<keyword evidence="8" id="KW-1185">Reference proteome</keyword>
<dbReference type="OrthoDB" id="2489132at2"/>
<comment type="similarity">
    <text evidence="2">Belongs to the methyl-accepting chemotaxis (MCP) protein family.</text>
</comment>
<dbReference type="Pfam" id="PF00015">
    <property type="entry name" value="MCPsignal"/>
    <property type="match status" value="1"/>
</dbReference>
<dbReference type="GO" id="GO:0005886">
    <property type="term" value="C:plasma membrane"/>
    <property type="evidence" value="ECO:0007669"/>
    <property type="project" value="TreeGrafter"/>
</dbReference>
<feature type="coiled-coil region" evidence="4">
    <location>
        <begin position="390"/>
        <end position="445"/>
    </location>
</feature>
<dbReference type="InterPro" id="IPR004090">
    <property type="entry name" value="Chemotax_Me-accpt_rcpt"/>
</dbReference>
<proteinExistence type="inferred from homology"/>
<feature type="transmembrane region" description="Helical" evidence="5">
    <location>
        <begin position="37"/>
        <end position="55"/>
    </location>
</feature>
<dbReference type="GO" id="GO:0006935">
    <property type="term" value="P:chemotaxis"/>
    <property type="evidence" value="ECO:0007669"/>
    <property type="project" value="UniProtKB-KW"/>
</dbReference>
<accession>A0A2A2GD63</accession>
<dbReference type="Gene3D" id="1.10.287.950">
    <property type="entry name" value="Methyl-accepting chemotaxis protein"/>
    <property type="match status" value="1"/>
</dbReference>
<keyword evidence="3" id="KW-0807">Transducer</keyword>
<organism evidence="7 8">
    <name type="scientific">Fodinibius salipaludis</name>
    <dbReference type="NCBI Taxonomy" id="2032627"/>
    <lineage>
        <taxon>Bacteria</taxon>
        <taxon>Pseudomonadati</taxon>
        <taxon>Balneolota</taxon>
        <taxon>Balneolia</taxon>
        <taxon>Balneolales</taxon>
        <taxon>Balneolaceae</taxon>
        <taxon>Fodinibius</taxon>
    </lineage>
</organism>
<dbReference type="RefSeq" id="WP_095605714.1">
    <property type="nucleotide sequence ID" value="NZ_NSKE01000003.1"/>
</dbReference>
<sequence length="451" mass="49534">MNNQKDFLTYLFPMYTNDISNKVRQALYQSYKQTDRFMLKLLVVHWAIASTLTAYTYDTYLLGFVGGAFITGIAFLVYRMNPGSLLSRITIGASFMAFSMIFIQQHLGRIEMHFHIFVAIAFLIRYKDIAPVFSAALTVAVHHALFNLAQQFEMAVAGTPIKVFSYGCGWDLVALHAIFVVVETIVISSSILNLTREYLNNAEVFTIMDDISESAKHTNEASNFISSAGQELAQNAADNTQAVTDSTTSIAKMNESIESLDNKTSLVKQKVQGIVTDMGEMKQSMANLKNSSNSIFTINETIDSIAAQTNMLALNAAVEAARAGEAGAGFAVVTEEIRMLAQKTAEAATDIREMIAENIEKAEAGAEVSKEIATQITELESWISDVNVVGQEQMRQLEELKDNISKISDTSDHTANMAEKNAATSEELQGQMAVLKTAIDDINQKATLEEA</sequence>
<dbReference type="PROSITE" id="PS50111">
    <property type="entry name" value="CHEMOTAXIS_TRANSDUC_2"/>
    <property type="match status" value="1"/>
</dbReference>
<dbReference type="PANTHER" id="PTHR43531">
    <property type="entry name" value="PROTEIN ICFG"/>
    <property type="match status" value="1"/>
</dbReference>
<evidence type="ECO:0000256" key="2">
    <source>
        <dbReference type="ARBA" id="ARBA00029447"/>
    </source>
</evidence>
<dbReference type="PRINTS" id="PR00260">
    <property type="entry name" value="CHEMTRNSDUCR"/>
</dbReference>
<evidence type="ECO:0000256" key="3">
    <source>
        <dbReference type="PROSITE-ProRule" id="PRU00284"/>
    </source>
</evidence>
<evidence type="ECO:0000259" key="6">
    <source>
        <dbReference type="PROSITE" id="PS50111"/>
    </source>
</evidence>
<dbReference type="InterPro" id="IPR004089">
    <property type="entry name" value="MCPsignal_dom"/>
</dbReference>
<keyword evidence="5" id="KW-0812">Transmembrane</keyword>
<evidence type="ECO:0000256" key="4">
    <source>
        <dbReference type="SAM" id="Coils"/>
    </source>
</evidence>
<dbReference type="SUPFAM" id="SSF58104">
    <property type="entry name" value="Methyl-accepting chemotaxis protein (MCP) signaling domain"/>
    <property type="match status" value="1"/>
</dbReference>